<feature type="region of interest" description="Disordered" evidence="5">
    <location>
        <begin position="654"/>
        <end position="675"/>
    </location>
</feature>
<dbReference type="PANTHER" id="PTHR32114">
    <property type="entry name" value="ABC TRANSPORTER ABCH.3"/>
    <property type="match status" value="1"/>
</dbReference>
<feature type="coiled-coil region" evidence="4">
    <location>
        <begin position="312"/>
        <end position="377"/>
    </location>
</feature>
<dbReference type="HOGENOM" id="CLU_004785_1_2_9"/>
<keyword evidence="4" id="KW-0175">Coiled coil</keyword>
<dbReference type="GO" id="GO:0006302">
    <property type="term" value="P:double-strand break repair"/>
    <property type="evidence" value="ECO:0007669"/>
    <property type="project" value="InterPro"/>
</dbReference>
<protein>
    <recommendedName>
        <fullName evidence="3">Nuclease SbcCD subunit C</fullName>
    </recommendedName>
</protein>
<evidence type="ECO:0000256" key="4">
    <source>
        <dbReference type="SAM" id="Coils"/>
    </source>
</evidence>
<evidence type="ECO:0000313" key="7">
    <source>
        <dbReference type="EMBL" id="AGN70769.1"/>
    </source>
</evidence>
<dbReference type="Gene3D" id="3.40.50.300">
    <property type="entry name" value="P-loop containing nucleotide triphosphate hydrolases"/>
    <property type="match status" value="2"/>
</dbReference>
<dbReference type="Pfam" id="PF13558">
    <property type="entry name" value="SbcC_Walker_B"/>
    <property type="match status" value="1"/>
</dbReference>
<accession>R9ULP0</accession>
<evidence type="ECO:0000256" key="3">
    <source>
        <dbReference type="ARBA" id="ARBA00013368"/>
    </source>
</evidence>
<comment type="subunit">
    <text evidence="2">Heterodimer of SbcC and SbcD.</text>
</comment>
<feature type="compositionally biased region" description="Basic and acidic residues" evidence="5">
    <location>
        <begin position="662"/>
        <end position="671"/>
    </location>
</feature>
<evidence type="ECO:0000256" key="5">
    <source>
        <dbReference type="SAM" id="MobiDB-lite"/>
    </source>
</evidence>
<feature type="coiled-coil region" evidence="4">
    <location>
        <begin position="718"/>
        <end position="828"/>
    </location>
</feature>
<dbReference type="InterPro" id="IPR038729">
    <property type="entry name" value="Rad50/SbcC_AAA"/>
</dbReference>
<evidence type="ECO:0000259" key="6">
    <source>
        <dbReference type="Pfam" id="PF13476"/>
    </source>
</evidence>
<dbReference type="AlphaFoldDB" id="R9ULP0"/>
<comment type="similarity">
    <text evidence="1">Belongs to the SMC family. SbcC subfamily.</text>
</comment>
<evidence type="ECO:0000256" key="2">
    <source>
        <dbReference type="ARBA" id="ARBA00011322"/>
    </source>
</evidence>
<dbReference type="SUPFAM" id="SSF52540">
    <property type="entry name" value="P-loop containing nucleoside triphosphate hydrolases"/>
    <property type="match status" value="1"/>
</dbReference>
<reference evidence="7 8" key="1">
    <citation type="submission" date="2013-06" db="EMBL/GenBank/DDBJ databases">
        <title>Complete genome sequence of Paenibacillus mucilaginosus K02.</title>
        <authorList>
            <person name="Xiao B."/>
            <person name="Sun L."/>
            <person name="Xiao L."/>
            <person name="Lian B."/>
        </authorList>
    </citation>
    <scope>NUCLEOTIDE SEQUENCE [LARGE SCALE GENOMIC DNA]</scope>
    <source>
        <strain evidence="7 8">K02</strain>
    </source>
</reference>
<sequence>MRPIHLQIAGLQSYREAQEIDFTELTGAGVFGIFGPTGSGKSTLLDAMTLALYGKVERANGGTQAIMNQAEQSLSVSFTFELTSAEGPKRYRVDRQFKRGGDVSVLGSLTRLIHFRDGEAVVLADKAGEVNSRIQEILGLAMADFTRAVVLPQGKFAEFLTLAGKDRRAMLQRLFHLEPYGDRLSAKTSGRLKETDVKIRALQAEQQGLGDASKEALEAAEARLLEAREAARTVRERLADCERRTAELRAVRELQRERAALAARQAALAADAPRIAALAARLARAAQAERLRPLVRRQRAAEAHLAQQREAAQAAAAALGAAQQALAAAQQRQAAAQGALAAQEAPLAARLEQLRQAAELAAELAQGRERLAALAAEGARCGEALAALGAERTREAELREKALQRQAQLKAELKQAEVPSAYRTLLQEAVAEKRELGRLAKQLEEQTAELAKRQSEHEALERRRAELKERRALEAQRLSPAAERLAALRGEAVRTEQWLAAAAARVPVETARLRREQQQAELGVLAAQLAAHLHEGEACPVCGAVEHPAPAGRGADGAGHAQAIEAWEQLEFPLREKMTAAARQLMALQAAAEGLAALAESAALPEAAGLREAAAGTAPGAADDVPADPEAVRNGLQDAAEALTQLQKQTQELHGQLQQWTRESRETERLGQELAARTASAQGLLDSAEARLRELTAARATTGAGWEQRFPGIPVDGVTELAAQLQEKDRLAEDLRTRLDKSVTFLEEKGRRLEELQRQVAEAEKTAVRLSAEQDALQRQTEQGAARLQEWVGGEDVSRLVREVQGELQRLRSAAQEAADALQTASAAHQDAARTEAAARQGEASAAAAVQELETEWLQLSQQEGFSSRDEVEAALIGAGEQEQWAAEVEAHGKQEHQLTARAAEIDAELAGREVSEEAWQALSAELAACKQEDEACLQQRARAERDAEELQGKHRRWTELEEQRAACQEELTLLGKLQGVLRGNAFVEYLAEEQLMHVSRAASDRLGQLTRQKYAIEVDSGGGFVIRDDANGGVRRPVTTLSGGETFLTSLSLALALSTQIQLKGEHPLEFFFLDEGFGTLDGDLLDAVISALEKLHMDKLTVGVISHVPELRARLPRRLIVHPAEPGGQGSRVQLETM</sequence>
<name>R9ULP0_9BACL</name>
<dbReference type="EMBL" id="CP003422">
    <property type="protein sequence ID" value="AGN70769.1"/>
    <property type="molecule type" value="Genomic_DNA"/>
</dbReference>
<dbReference type="PANTHER" id="PTHR32114:SF2">
    <property type="entry name" value="ABC TRANSPORTER ABCH.3"/>
    <property type="match status" value="1"/>
</dbReference>
<dbReference type="RefSeq" id="WP_016362888.1">
    <property type="nucleotide sequence ID" value="NC_017672.3"/>
</dbReference>
<evidence type="ECO:0000313" key="8">
    <source>
        <dbReference type="Proteomes" id="UP000007392"/>
    </source>
</evidence>
<gene>
    <name evidence="7" type="ORF">B2K_40010</name>
</gene>
<feature type="coiled-coil region" evidence="4">
    <location>
        <begin position="426"/>
        <end position="477"/>
    </location>
</feature>
<proteinExistence type="inferred from homology"/>
<evidence type="ECO:0000256" key="1">
    <source>
        <dbReference type="ARBA" id="ARBA00006930"/>
    </source>
</evidence>
<dbReference type="KEGG" id="pmw:B2K_40010"/>
<dbReference type="Proteomes" id="UP000007392">
    <property type="component" value="Chromosome"/>
</dbReference>
<dbReference type="InterPro" id="IPR027417">
    <property type="entry name" value="P-loop_NTPase"/>
</dbReference>
<organism evidence="7 8">
    <name type="scientific">Paenibacillus mucilaginosus K02</name>
    <dbReference type="NCBI Taxonomy" id="997761"/>
    <lineage>
        <taxon>Bacteria</taxon>
        <taxon>Bacillati</taxon>
        <taxon>Bacillota</taxon>
        <taxon>Bacilli</taxon>
        <taxon>Bacillales</taxon>
        <taxon>Paenibacillaceae</taxon>
        <taxon>Paenibacillus</taxon>
    </lineage>
</organism>
<feature type="domain" description="Rad50/SbcC-type AAA" evidence="6">
    <location>
        <begin position="6"/>
        <end position="242"/>
    </location>
</feature>
<dbReference type="GO" id="GO:0016887">
    <property type="term" value="F:ATP hydrolysis activity"/>
    <property type="evidence" value="ECO:0007669"/>
    <property type="project" value="InterPro"/>
</dbReference>
<dbReference type="Pfam" id="PF13476">
    <property type="entry name" value="AAA_23"/>
    <property type="match status" value="1"/>
</dbReference>
<feature type="coiled-coil region" evidence="4">
    <location>
        <begin position="217"/>
        <end position="271"/>
    </location>
</feature>